<dbReference type="PIRSF" id="PIRSF006483">
    <property type="entry name" value="Membrane_protein_YitT"/>
    <property type="match status" value="1"/>
</dbReference>
<evidence type="ECO:0000256" key="5">
    <source>
        <dbReference type="ARBA" id="ARBA00023136"/>
    </source>
</evidence>
<feature type="transmembrane region" description="Helical" evidence="6">
    <location>
        <begin position="50"/>
        <end position="70"/>
    </location>
</feature>
<keyword evidence="3 6" id="KW-0812">Transmembrane</keyword>
<keyword evidence="2" id="KW-1003">Cell membrane</keyword>
<gene>
    <name evidence="8" type="ORF">QJ521_07540</name>
</gene>
<reference evidence="8" key="1">
    <citation type="submission" date="2023-05" db="EMBL/GenBank/DDBJ databases">
        <title>Mariniplasma microaerophilum sp. nov., a novel anaerobic mollicute isolated from terrestrial mud volcano, Taman Peninsula, Russia.</title>
        <authorList>
            <person name="Khomyakova M.A."/>
            <person name="Merkel A.Y."/>
            <person name="Slobodkin A.I."/>
        </authorList>
    </citation>
    <scope>NUCLEOTIDE SEQUENCE</scope>
    <source>
        <strain evidence="8">M4Ah</strain>
    </source>
</reference>
<dbReference type="Pfam" id="PF02588">
    <property type="entry name" value="YitT_membrane"/>
    <property type="match status" value="1"/>
</dbReference>
<comment type="caution">
    <text evidence="8">The sequence shown here is derived from an EMBL/GenBank/DDBJ whole genome shotgun (WGS) entry which is preliminary data.</text>
</comment>
<dbReference type="InterPro" id="IPR051461">
    <property type="entry name" value="UPF0750_membrane"/>
</dbReference>
<accession>A0AAW6UCN7</accession>
<dbReference type="Gene3D" id="3.30.70.120">
    <property type="match status" value="1"/>
</dbReference>
<evidence type="ECO:0000256" key="4">
    <source>
        <dbReference type="ARBA" id="ARBA00022989"/>
    </source>
</evidence>
<evidence type="ECO:0000313" key="8">
    <source>
        <dbReference type="EMBL" id="MDI6453414.1"/>
    </source>
</evidence>
<dbReference type="InterPro" id="IPR019264">
    <property type="entry name" value="DUF2179"/>
</dbReference>
<keyword evidence="5 6" id="KW-0472">Membrane</keyword>
<feature type="domain" description="DUF2179" evidence="7">
    <location>
        <begin position="222"/>
        <end position="276"/>
    </location>
</feature>
<organism evidence="8 9">
    <name type="scientific">Peloplasma aerotolerans</name>
    <dbReference type="NCBI Taxonomy" id="3044389"/>
    <lineage>
        <taxon>Bacteria</taxon>
        <taxon>Bacillati</taxon>
        <taxon>Mycoplasmatota</taxon>
        <taxon>Mollicutes</taxon>
        <taxon>Acholeplasmatales</taxon>
        <taxon>Acholeplasmataceae</taxon>
        <taxon>Peloplasma</taxon>
    </lineage>
</organism>
<dbReference type="PANTHER" id="PTHR33545:SF9">
    <property type="entry name" value="UPF0750 MEMBRANE PROTEIN YITE"/>
    <property type="match status" value="1"/>
</dbReference>
<dbReference type="Proteomes" id="UP001431532">
    <property type="component" value="Unassembled WGS sequence"/>
</dbReference>
<evidence type="ECO:0000256" key="3">
    <source>
        <dbReference type="ARBA" id="ARBA00022692"/>
    </source>
</evidence>
<dbReference type="RefSeq" id="WP_282839847.1">
    <property type="nucleotide sequence ID" value="NZ_JASCXW010000027.1"/>
</dbReference>
<feature type="transmembrane region" description="Helical" evidence="6">
    <location>
        <begin position="148"/>
        <end position="170"/>
    </location>
</feature>
<keyword evidence="4 6" id="KW-1133">Transmembrane helix</keyword>
<feature type="transmembrane region" description="Helical" evidence="6">
    <location>
        <begin position="77"/>
        <end position="95"/>
    </location>
</feature>
<comment type="subcellular location">
    <subcellularLocation>
        <location evidence="1">Cell membrane</location>
        <topology evidence="1">Multi-pass membrane protein</topology>
    </subcellularLocation>
</comment>
<evidence type="ECO:0000256" key="2">
    <source>
        <dbReference type="ARBA" id="ARBA00022475"/>
    </source>
</evidence>
<protein>
    <submittedName>
        <fullName evidence="8">YitT family protein</fullName>
    </submittedName>
</protein>
<dbReference type="EMBL" id="JASCXW010000027">
    <property type="protein sequence ID" value="MDI6453414.1"/>
    <property type="molecule type" value="Genomic_DNA"/>
</dbReference>
<evidence type="ECO:0000256" key="1">
    <source>
        <dbReference type="ARBA" id="ARBA00004651"/>
    </source>
</evidence>
<dbReference type="InterPro" id="IPR015867">
    <property type="entry name" value="N-reg_PII/ATP_PRibTrfase_C"/>
</dbReference>
<evidence type="ECO:0000313" key="9">
    <source>
        <dbReference type="Proteomes" id="UP001431532"/>
    </source>
</evidence>
<sequence length="286" mass="31868">MNKAKRREILEITVGIILLSLGFYFFLLPLSLVIGGVMGVAVLVQDVISVSLFMYVVNIILLIIGALVLGKVFFYKTVYATLLSPTIIWVLELTIDKNFFMQHMTESPLLVASVFGGLFVGVGLGIVLRNNATTGGIDVIQRIMNKYLNIPFSTAIYLTDGAIIFTAMIINFQLGLYALGAMLMSGLIVDRLAIEGKSGYTVFIVTDHCEMMKVQIYKKLERGITKIKVVGGYSNLDKDMMICTVDRQQLYHFKKIIKETDPTAFTFVTKTKEALGQGFSREEAKW</sequence>
<dbReference type="GO" id="GO:0005886">
    <property type="term" value="C:plasma membrane"/>
    <property type="evidence" value="ECO:0007669"/>
    <property type="project" value="UniProtKB-SubCell"/>
</dbReference>
<feature type="transmembrane region" description="Helical" evidence="6">
    <location>
        <begin position="12"/>
        <end position="44"/>
    </location>
</feature>
<name>A0AAW6UCN7_9MOLU</name>
<dbReference type="CDD" id="cd16380">
    <property type="entry name" value="YitT_C"/>
    <property type="match status" value="1"/>
</dbReference>
<keyword evidence="9" id="KW-1185">Reference proteome</keyword>
<feature type="transmembrane region" description="Helical" evidence="6">
    <location>
        <begin position="107"/>
        <end position="128"/>
    </location>
</feature>
<dbReference type="Pfam" id="PF10035">
    <property type="entry name" value="DUF2179"/>
    <property type="match status" value="1"/>
</dbReference>
<evidence type="ECO:0000256" key="6">
    <source>
        <dbReference type="SAM" id="Phobius"/>
    </source>
</evidence>
<proteinExistence type="predicted"/>
<evidence type="ECO:0000259" key="7">
    <source>
        <dbReference type="Pfam" id="PF10035"/>
    </source>
</evidence>
<dbReference type="PANTHER" id="PTHR33545">
    <property type="entry name" value="UPF0750 MEMBRANE PROTEIN YITT-RELATED"/>
    <property type="match status" value="1"/>
</dbReference>
<dbReference type="AlphaFoldDB" id="A0AAW6UCN7"/>
<dbReference type="InterPro" id="IPR003740">
    <property type="entry name" value="YitT"/>
</dbReference>